<evidence type="ECO:0000256" key="2">
    <source>
        <dbReference type="ARBA" id="ARBA00011385"/>
    </source>
</evidence>
<dbReference type="GO" id="GO:0032432">
    <property type="term" value="C:actin filament bundle"/>
    <property type="evidence" value="ECO:0007669"/>
    <property type="project" value="TreeGrafter"/>
</dbReference>
<evidence type="ECO:0000313" key="9">
    <source>
        <dbReference type="EMBL" id="KAF5929920.1"/>
    </source>
</evidence>
<dbReference type="InterPro" id="IPR039959">
    <property type="entry name" value="Fimbrin/Plastin"/>
</dbReference>
<dbReference type="PROSITE" id="PS00012">
    <property type="entry name" value="PHOSPHOPANTETHEINE"/>
    <property type="match status" value="1"/>
</dbReference>
<dbReference type="PANTHER" id="PTHR19961:SF79">
    <property type="entry name" value="FIMBRIN-5"/>
    <property type="match status" value="1"/>
</dbReference>
<reference evidence="10" key="1">
    <citation type="journal article" date="2020" name="Nat. Commun.">
        <title>Genome assembly of wild tea tree DASZ reveals pedigree and selection history of tea varieties.</title>
        <authorList>
            <person name="Zhang W."/>
            <person name="Zhang Y."/>
            <person name="Qiu H."/>
            <person name="Guo Y."/>
            <person name="Wan H."/>
            <person name="Zhang X."/>
            <person name="Scossa F."/>
            <person name="Alseekh S."/>
            <person name="Zhang Q."/>
            <person name="Wang P."/>
            <person name="Xu L."/>
            <person name="Schmidt M.H."/>
            <person name="Jia X."/>
            <person name="Li D."/>
            <person name="Zhu A."/>
            <person name="Guo F."/>
            <person name="Chen W."/>
            <person name="Ni D."/>
            <person name="Usadel B."/>
            <person name="Fernie A.R."/>
            <person name="Wen W."/>
        </authorList>
    </citation>
    <scope>NUCLEOTIDE SEQUENCE [LARGE SCALE GENOMIC DNA]</scope>
    <source>
        <strain evidence="10">cv. G240</strain>
    </source>
</reference>
<dbReference type="SUPFAM" id="SSF47576">
    <property type="entry name" value="Calponin-homology domain, CH-domain"/>
    <property type="match status" value="1"/>
</dbReference>
<evidence type="ECO:0000259" key="8">
    <source>
        <dbReference type="PROSITE" id="PS50021"/>
    </source>
</evidence>
<dbReference type="GO" id="GO:0051017">
    <property type="term" value="P:actin filament bundle assembly"/>
    <property type="evidence" value="ECO:0007669"/>
    <property type="project" value="InterPro"/>
</dbReference>
<gene>
    <name evidence="9" type="ORF">HYC85_000045</name>
</gene>
<dbReference type="Gene3D" id="1.10.1200.10">
    <property type="entry name" value="ACP-like"/>
    <property type="match status" value="1"/>
</dbReference>
<feature type="non-terminal residue" evidence="9">
    <location>
        <position position="239"/>
    </location>
</feature>
<dbReference type="EMBL" id="JACBKZ010000323">
    <property type="protein sequence ID" value="KAF5929920.1"/>
    <property type="molecule type" value="Genomic_DNA"/>
</dbReference>
<comment type="caution">
    <text evidence="9">The sequence shown here is derived from an EMBL/GenBank/DDBJ whole genome shotgun (WGS) entry which is preliminary data.</text>
</comment>
<dbReference type="InterPro" id="IPR001715">
    <property type="entry name" value="CH_dom"/>
</dbReference>
<evidence type="ECO:0000256" key="3">
    <source>
        <dbReference type="ARBA" id="ARBA00022450"/>
    </source>
</evidence>
<evidence type="ECO:0000256" key="4">
    <source>
        <dbReference type="ARBA" id="ARBA00022553"/>
    </source>
</evidence>
<comment type="subcellular location">
    <subcellularLocation>
        <location evidence="1">Mitochondrion</location>
    </subcellularLocation>
</comment>
<keyword evidence="10" id="KW-1185">Reference proteome</keyword>
<dbReference type="SUPFAM" id="SSF47694">
    <property type="entry name" value="Cytochrome c oxidase subunit h"/>
    <property type="match status" value="1"/>
</dbReference>
<keyword evidence="4" id="KW-0597">Phosphoprotein</keyword>
<organism evidence="9 10">
    <name type="scientific">Camellia sinensis</name>
    <name type="common">Tea plant</name>
    <name type="synonym">Thea sinensis</name>
    <dbReference type="NCBI Taxonomy" id="4442"/>
    <lineage>
        <taxon>Eukaryota</taxon>
        <taxon>Viridiplantae</taxon>
        <taxon>Streptophyta</taxon>
        <taxon>Embryophyta</taxon>
        <taxon>Tracheophyta</taxon>
        <taxon>Spermatophyta</taxon>
        <taxon>Magnoliopsida</taxon>
        <taxon>eudicotyledons</taxon>
        <taxon>Gunneridae</taxon>
        <taxon>Pentapetalae</taxon>
        <taxon>asterids</taxon>
        <taxon>Ericales</taxon>
        <taxon>Theaceae</taxon>
        <taxon>Camellia</taxon>
    </lineage>
</organism>
<dbReference type="InterPro" id="IPR036736">
    <property type="entry name" value="ACP-like_sf"/>
</dbReference>
<keyword evidence="6" id="KW-0496">Mitochondrion</keyword>
<dbReference type="Pfam" id="PF00550">
    <property type="entry name" value="PP-binding"/>
    <property type="match status" value="1"/>
</dbReference>
<dbReference type="GO" id="GO:0005884">
    <property type="term" value="C:actin filament"/>
    <property type="evidence" value="ECO:0007669"/>
    <property type="project" value="TreeGrafter"/>
</dbReference>
<comment type="subunit">
    <text evidence="2">Interacts with F-actin.</text>
</comment>
<dbReference type="Pfam" id="PF00307">
    <property type="entry name" value="CH"/>
    <property type="match status" value="1"/>
</dbReference>
<feature type="domain" description="Calponin-homology (CH)" evidence="8">
    <location>
        <begin position="1"/>
        <end position="86"/>
    </location>
</feature>
<dbReference type="InterPro" id="IPR036872">
    <property type="entry name" value="CH_dom_sf"/>
</dbReference>
<protein>
    <recommendedName>
        <fullName evidence="8">Calponin-homology (CH) domain-containing protein</fullName>
    </recommendedName>
</protein>
<reference evidence="9 10" key="2">
    <citation type="submission" date="2020-07" db="EMBL/GenBank/DDBJ databases">
        <title>Genome assembly of wild tea tree DASZ reveals pedigree and selection history of tea varieties.</title>
        <authorList>
            <person name="Zhang W."/>
        </authorList>
    </citation>
    <scope>NUCLEOTIDE SEQUENCE [LARGE SCALE GENOMIC DNA]</scope>
    <source>
        <strain evidence="10">cv. G240</strain>
        <tissue evidence="9">Leaf</tissue>
    </source>
</reference>
<accession>A0A7J7FP86</accession>
<evidence type="ECO:0000313" key="10">
    <source>
        <dbReference type="Proteomes" id="UP000593564"/>
    </source>
</evidence>
<keyword evidence="7" id="KW-0009">Actin-binding</keyword>
<dbReference type="PROSITE" id="PS50021">
    <property type="entry name" value="CH"/>
    <property type="match status" value="1"/>
</dbReference>
<dbReference type="Gene3D" id="1.10.418.10">
    <property type="entry name" value="Calponin-like domain"/>
    <property type="match status" value="1"/>
</dbReference>
<dbReference type="GO" id="GO:0051015">
    <property type="term" value="F:actin filament binding"/>
    <property type="evidence" value="ECO:0007669"/>
    <property type="project" value="InterPro"/>
</dbReference>
<name>A0A7J7FP86_CAMSI</name>
<dbReference type="GO" id="GO:0051639">
    <property type="term" value="P:actin filament network formation"/>
    <property type="evidence" value="ECO:0007669"/>
    <property type="project" value="TreeGrafter"/>
</dbReference>
<dbReference type="PANTHER" id="PTHR19961">
    <property type="entry name" value="FIMBRIN/PLASTIN"/>
    <property type="match status" value="1"/>
</dbReference>
<dbReference type="Proteomes" id="UP000593564">
    <property type="component" value="Unassembled WGS sequence"/>
</dbReference>
<dbReference type="SUPFAM" id="SSF47336">
    <property type="entry name" value="ACP-like"/>
    <property type="match status" value="1"/>
</dbReference>
<evidence type="ECO:0000256" key="1">
    <source>
        <dbReference type="ARBA" id="ARBA00004173"/>
    </source>
</evidence>
<dbReference type="InterPro" id="IPR006162">
    <property type="entry name" value="Ppantetheine_attach_site"/>
</dbReference>
<dbReference type="AlphaFoldDB" id="A0A7J7FP86"/>
<dbReference type="InterPro" id="IPR036549">
    <property type="entry name" value="CX6/COA6-like_sf"/>
</dbReference>
<evidence type="ECO:0000256" key="6">
    <source>
        <dbReference type="ARBA" id="ARBA00023128"/>
    </source>
</evidence>
<dbReference type="GO" id="GO:0005739">
    <property type="term" value="C:mitochondrion"/>
    <property type="evidence" value="ECO:0007669"/>
    <property type="project" value="UniProtKB-SubCell"/>
</dbReference>
<dbReference type="InterPro" id="IPR009081">
    <property type="entry name" value="PP-bd_ACP"/>
</dbReference>
<dbReference type="Gene3D" id="1.10.10.140">
    <property type="entry name" value="Cytochrome c oxidase, subunit VIb"/>
    <property type="match status" value="1"/>
</dbReference>
<sequence>DTWEELDLDELSYEDGEACAHLLNVLAPEHGSATTLDTKDPTERANLILEHVERMDYKRYVTPKDIVEGSANLNLAFVAQIFQQSYYLLFEPEPSCILSRAGCLAAKGEESSECHRFAKYYQSLCLGEWVSAIAVKITFFLKDLGLDSLDTVEIVKALEEEFKLEILWSFFSYFFHPHPLYFELRLFVLCLYRKLYAVICDPSGPLYFCSQGYAYGMRSFQISNSEICFLHEKAVQVTK</sequence>
<evidence type="ECO:0000256" key="5">
    <source>
        <dbReference type="ARBA" id="ARBA00022737"/>
    </source>
</evidence>
<keyword evidence="3" id="KW-0596">Phosphopantetheine</keyword>
<keyword evidence="5" id="KW-0677">Repeat</keyword>
<evidence type="ECO:0000256" key="7">
    <source>
        <dbReference type="ARBA" id="ARBA00023203"/>
    </source>
</evidence>
<proteinExistence type="predicted"/>